<gene>
    <name evidence="3" type="ORF">OBE_16792</name>
</gene>
<dbReference type="Pfam" id="PF01381">
    <property type="entry name" value="HTH_3"/>
    <property type="match status" value="1"/>
</dbReference>
<dbReference type="CDD" id="cd00093">
    <property type="entry name" value="HTH_XRE"/>
    <property type="match status" value="1"/>
</dbReference>
<feature type="non-terminal residue" evidence="3">
    <location>
        <position position="117"/>
    </location>
</feature>
<dbReference type="SMART" id="SM00530">
    <property type="entry name" value="HTH_XRE"/>
    <property type="match status" value="1"/>
</dbReference>
<organism evidence="3">
    <name type="scientific">human gut metagenome</name>
    <dbReference type="NCBI Taxonomy" id="408170"/>
    <lineage>
        <taxon>unclassified sequences</taxon>
        <taxon>metagenomes</taxon>
        <taxon>organismal metagenomes</taxon>
    </lineage>
</organism>
<dbReference type="GO" id="GO:0003677">
    <property type="term" value="F:DNA binding"/>
    <property type="evidence" value="ECO:0007669"/>
    <property type="project" value="UniProtKB-KW"/>
</dbReference>
<keyword evidence="1" id="KW-0238">DNA-binding</keyword>
<evidence type="ECO:0000313" key="3">
    <source>
        <dbReference type="EMBL" id="EKC45576.1"/>
    </source>
</evidence>
<comment type="caution">
    <text evidence="3">The sequence shown here is derived from an EMBL/GenBank/DDBJ whole genome shotgun (WGS) entry which is preliminary data.</text>
</comment>
<dbReference type="Gene3D" id="1.10.260.40">
    <property type="entry name" value="lambda repressor-like DNA-binding domains"/>
    <property type="match status" value="1"/>
</dbReference>
<dbReference type="EMBL" id="AJWZ01011348">
    <property type="protein sequence ID" value="EKC45576.1"/>
    <property type="molecule type" value="Genomic_DNA"/>
</dbReference>
<dbReference type="AlphaFoldDB" id="K1SDW6"/>
<proteinExistence type="predicted"/>
<dbReference type="SUPFAM" id="SSF47413">
    <property type="entry name" value="lambda repressor-like DNA-binding domains"/>
    <property type="match status" value="1"/>
</dbReference>
<name>K1SDW6_9ZZZZ</name>
<dbReference type="PROSITE" id="PS50943">
    <property type="entry name" value="HTH_CROC1"/>
    <property type="match status" value="1"/>
</dbReference>
<dbReference type="InterPro" id="IPR010982">
    <property type="entry name" value="Lambda_DNA-bd_dom_sf"/>
</dbReference>
<feature type="domain" description="HTH cro/C1-type" evidence="2">
    <location>
        <begin position="7"/>
        <end position="61"/>
    </location>
</feature>
<dbReference type="InterPro" id="IPR001387">
    <property type="entry name" value="Cro/C1-type_HTH"/>
</dbReference>
<reference evidence="3" key="1">
    <citation type="journal article" date="2013" name="Environ. Microbiol.">
        <title>Microbiota from the distal guts of lean and obese adolescents exhibit partial functional redundancy besides clear differences in community structure.</title>
        <authorList>
            <person name="Ferrer M."/>
            <person name="Ruiz A."/>
            <person name="Lanza F."/>
            <person name="Haange S.B."/>
            <person name="Oberbach A."/>
            <person name="Till H."/>
            <person name="Bargiela R."/>
            <person name="Campoy C."/>
            <person name="Segura M.T."/>
            <person name="Richter M."/>
            <person name="von Bergen M."/>
            <person name="Seifert J."/>
            <person name="Suarez A."/>
        </authorList>
    </citation>
    <scope>NUCLEOTIDE SEQUENCE</scope>
</reference>
<evidence type="ECO:0000259" key="2">
    <source>
        <dbReference type="PROSITE" id="PS50943"/>
    </source>
</evidence>
<protein>
    <submittedName>
        <fullName evidence="3">Protein containing Helix-turn-helix type 3 domain protein</fullName>
    </submittedName>
</protein>
<accession>K1SDW6</accession>
<dbReference type="PANTHER" id="PTHR46558">
    <property type="entry name" value="TRACRIPTIONAL REGULATORY PROTEIN-RELATED-RELATED"/>
    <property type="match status" value="1"/>
</dbReference>
<sequence length="117" mass="13343">MTLEEQIKHYRKQAGLSQEKMAEKIGVSRQAITKWENGTGTPDIANLMAIADFFQISVDELLSNEKSEKKQSDYIYESRTEYDIDGKKNFDIKLGGAYAVDLKAYHGEKIEVVNCFQ</sequence>
<evidence type="ECO:0000256" key="1">
    <source>
        <dbReference type="ARBA" id="ARBA00023125"/>
    </source>
</evidence>
<dbReference type="PANTHER" id="PTHR46558:SF11">
    <property type="entry name" value="HTH-TYPE TRANSCRIPTIONAL REGULATOR XRE"/>
    <property type="match status" value="1"/>
</dbReference>